<organism evidence="4 5">
    <name type="scientific">Ziziphus jujuba</name>
    <name type="common">Chinese jujube</name>
    <name type="synonym">Ziziphus sativa</name>
    <dbReference type="NCBI Taxonomy" id="326968"/>
    <lineage>
        <taxon>Eukaryota</taxon>
        <taxon>Viridiplantae</taxon>
        <taxon>Streptophyta</taxon>
        <taxon>Embryophyta</taxon>
        <taxon>Tracheophyta</taxon>
        <taxon>Spermatophyta</taxon>
        <taxon>Magnoliopsida</taxon>
        <taxon>eudicotyledons</taxon>
        <taxon>Gunneridae</taxon>
        <taxon>Pentapetalae</taxon>
        <taxon>rosids</taxon>
        <taxon>fabids</taxon>
        <taxon>Rosales</taxon>
        <taxon>Rhamnaceae</taxon>
        <taxon>Paliureae</taxon>
        <taxon>Ziziphus</taxon>
    </lineage>
</organism>
<reference evidence="4" key="1">
    <citation type="submission" date="2025-05" db="UniProtKB">
        <authorList>
            <consortium name="RefSeq"/>
        </authorList>
    </citation>
    <scope>NUCLEOTIDE SEQUENCE [LARGE SCALE GENOMIC DNA]</scope>
</reference>
<dbReference type="PRINTS" id="PR00792">
    <property type="entry name" value="PEPSIN"/>
</dbReference>
<dbReference type="InterPro" id="IPR033121">
    <property type="entry name" value="PEPTIDASE_A1"/>
</dbReference>
<evidence type="ECO:0000259" key="3">
    <source>
        <dbReference type="PROSITE" id="PS51767"/>
    </source>
</evidence>
<comment type="similarity">
    <text evidence="1">Belongs to the peptidase A1 family.</text>
</comment>
<accession>A0A6P4A263</accession>
<dbReference type="Proteomes" id="UP001652623">
    <property type="component" value="Chromosome 2"/>
</dbReference>
<dbReference type="InParanoid" id="A0A6P4A263"/>
<feature type="active site" evidence="2">
    <location>
        <position position="231"/>
    </location>
</feature>
<evidence type="ECO:0000313" key="4">
    <source>
        <dbReference type="Proteomes" id="UP001652623"/>
    </source>
</evidence>
<dbReference type="PANTHER" id="PTHR13683:SF750">
    <property type="entry name" value="ASPARTYL PROTEASE AED1"/>
    <property type="match status" value="1"/>
</dbReference>
<dbReference type="InterPro" id="IPR032861">
    <property type="entry name" value="TAXi_N"/>
</dbReference>
<dbReference type="Gene3D" id="2.40.70.10">
    <property type="entry name" value="Acid Proteases"/>
    <property type="match status" value="2"/>
</dbReference>
<dbReference type="Pfam" id="PF14541">
    <property type="entry name" value="TAXi_C"/>
    <property type="match status" value="1"/>
</dbReference>
<protein>
    <submittedName>
        <fullName evidence="5">Aspartyl protease family protein At5g10770-like</fullName>
    </submittedName>
</protein>
<dbReference type="PROSITE" id="PS51767">
    <property type="entry name" value="PEPTIDASE_A1"/>
    <property type="match status" value="1"/>
</dbReference>
<name>A0A6P4A263_ZIZJJ</name>
<dbReference type="SUPFAM" id="SSF50630">
    <property type="entry name" value="Acid proteases"/>
    <property type="match status" value="1"/>
</dbReference>
<evidence type="ECO:0000256" key="1">
    <source>
        <dbReference type="ARBA" id="ARBA00007447"/>
    </source>
</evidence>
<dbReference type="PANTHER" id="PTHR13683">
    <property type="entry name" value="ASPARTYL PROTEASES"/>
    <property type="match status" value="1"/>
</dbReference>
<gene>
    <name evidence="5" type="primary">LOC132799176</name>
</gene>
<reference evidence="5" key="2">
    <citation type="submission" date="2025-08" db="UniProtKB">
        <authorList>
            <consortium name="RefSeq"/>
        </authorList>
    </citation>
    <scope>IDENTIFICATION</scope>
    <source>
        <tissue evidence="5">Seedling</tissue>
    </source>
</reference>
<evidence type="ECO:0000256" key="2">
    <source>
        <dbReference type="PIRSR" id="PIRSR601461-1"/>
    </source>
</evidence>
<dbReference type="GeneID" id="132799176"/>
<dbReference type="InterPro" id="IPR032799">
    <property type="entry name" value="TAXi_C"/>
</dbReference>
<dbReference type="KEGG" id="zju:132799176"/>
<keyword evidence="4" id="KW-1185">Reference proteome</keyword>
<dbReference type="AlphaFoldDB" id="A0A6P4A263"/>
<feature type="active site" evidence="2">
    <location>
        <position position="29"/>
    </location>
</feature>
<sequence>MSGLNIGTYNYIVTIGLGTPSLNFSLEIDTGSDITWTQCHPCVNCYEHQELLFDPSRSTSHSYISCGSHQCSLLSDHQRQSCNVTCQYKETYADGSRTAGFLSKDRITLPPSQDAFEGLIFCCGMDNQGRTLNGSVGLLGLGRGILSFVEQTAHKYNCTFSYCLPSTSTSSGFLTFGRDEASASVGVSYTPLITVPYSESLYGVWLEDIAINGIPLGIPSIIFLSPGTVIDSGTPITLLPQTTFNELRYEFRKQMMFYGHKLLPSNISKGDTCYDLTGKKQVYIPKVSLVFVEGITIELDPTGILYVFEGEAQGCLAFNGVPDYTAPTILGSVQQRKIEVIHDVGGGRIGFRPSACV</sequence>
<dbReference type="RefSeq" id="XP_015882073.3">
    <property type="nucleotide sequence ID" value="XM_016026587.3"/>
</dbReference>
<dbReference type="Pfam" id="PF14543">
    <property type="entry name" value="TAXi_N"/>
    <property type="match status" value="1"/>
</dbReference>
<dbReference type="GO" id="GO:0006508">
    <property type="term" value="P:proteolysis"/>
    <property type="evidence" value="ECO:0007669"/>
    <property type="project" value="InterPro"/>
</dbReference>
<evidence type="ECO:0000313" key="5">
    <source>
        <dbReference type="RefSeq" id="XP_015882073.3"/>
    </source>
</evidence>
<dbReference type="InterPro" id="IPR021109">
    <property type="entry name" value="Peptidase_aspartic_dom_sf"/>
</dbReference>
<proteinExistence type="inferred from homology"/>
<dbReference type="GO" id="GO:0004190">
    <property type="term" value="F:aspartic-type endopeptidase activity"/>
    <property type="evidence" value="ECO:0007669"/>
    <property type="project" value="InterPro"/>
</dbReference>
<dbReference type="InterPro" id="IPR001461">
    <property type="entry name" value="Aspartic_peptidase_A1"/>
</dbReference>
<feature type="domain" description="Peptidase A1" evidence="3">
    <location>
        <begin position="11"/>
        <end position="352"/>
    </location>
</feature>